<feature type="region of interest" description="Disordered" evidence="1">
    <location>
        <begin position="1"/>
        <end position="22"/>
    </location>
</feature>
<evidence type="ECO:0000256" key="1">
    <source>
        <dbReference type="SAM" id="MobiDB-lite"/>
    </source>
</evidence>
<evidence type="ECO:0000313" key="4">
    <source>
        <dbReference type="WBParaSite" id="jg1663"/>
    </source>
</evidence>
<organism evidence="3 4">
    <name type="scientific">Ditylenchus dipsaci</name>
    <dbReference type="NCBI Taxonomy" id="166011"/>
    <lineage>
        <taxon>Eukaryota</taxon>
        <taxon>Metazoa</taxon>
        <taxon>Ecdysozoa</taxon>
        <taxon>Nematoda</taxon>
        <taxon>Chromadorea</taxon>
        <taxon>Rhabditida</taxon>
        <taxon>Tylenchina</taxon>
        <taxon>Tylenchomorpha</taxon>
        <taxon>Sphaerularioidea</taxon>
        <taxon>Anguinidae</taxon>
        <taxon>Anguininae</taxon>
        <taxon>Ditylenchus</taxon>
    </lineage>
</organism>
<dbReference type="WBParaSite" id="jg1663">
    <property type="protein sequence ID" value="jg1663"/>
    <property type="gene ID" value="jg1663"/>
</dbReference>
<feature type="transmembrane region" description="Helical" evidence="2">
    <location>
        <begin position="131"/>
        <end position="158"/>
    </location>
</feature>
<evidence type="ECO:0000313" key="3">
    <source>
        <dbReference type="Proteomes" id="UP000887574"/>
    </source>
</evidence>
<name>A0A915D7S8_9BILA</name>
<dbReference type="Proteomes" id="UP000887574">
    <property type="component" value="Unplaced"/>
</dbReference>
<protein>
    <submittedName>
        <fullName evidence="4">Uncharacterized protein</fullName>
    </submittedName>
</protein>
<dbReference type="AlphaFoldDB" id="A0A915D7S8"/>
<reference evidence="4" key="1">
    <citation type="submission" date="2022-11" db="UniProtKB">
        <authorList>
            <consortium name="WormBaseParasite"/>
        </authorList>
    </citation>
    <scope>IDENTIFICATION</scope>
</reference>
<accession>A0A915D7S8</accession>
<feature type="compositionally biased region" description="Basic residues" evidence="1">
    <location>
        <begin position="1"/>
        <end position="11"/>
    </location>
</feature>
<keyword evidence="3" id="KW-1185">Reference proteome</keyword>
<sequence>MKSWTNRRRYERRQNKVNSEAQHAARLHATHTTKYAKSRTLIQIDFEPEKVAFKAFTIESANNNHLSGHAGPVEIRPPNRDGQMPCTSFGGGLGLSKDTVTLLLNSRSCFYFLQVDSSVSKPSLCHPTWSATYWSCLLGSLLSCALVLGCLVLGPRLYALFKQWKREREYKQEDKRRSMRMEEKLQSCNSFYSVQTTLENPAEEVFDLRHNARPYIFSGYGLFL</sequence>
<keyword evidence="2" id="KW-0472">Membrane</keyword>
<proteinExistence type="predicted"/>
<keyword evidence="2" id="KW-1133">Transmembrane helix</keyword>
<keyword evidence="2" id="KW-0812">Transmembrane</keyword>
<evidence type="ECO:0000256" key="2">
    <source>
        <dbReference type="SAM" id="Phobius"/>
    </source>
</evidence>